<gene>
    <name evidence="1" type="ORF">ALC62_00976</name>
</gene>
<dbReference type="Proteomes" id="UP000078542">
    <property type="component" value="Unassembled WGS sequence"/>
</dbReference>
<evidence type="ECO:0000313" key="2">
    <source>
        <dbReference type="Proteomes" id="UP000078542"/>
    </source>
</evidence>
<keyword evidence="2" id="KW-1185">Reference proteome</keyword>
<accession>A0A195D5K3</accession>
<evidence type="ECO:0000313" key="1">
    <source>
        <dbReference type="EMBL" id="KYN08131.1"/>
    </source>
</evidence>
<dbReference type="EMBL" id="KQ976818">
    <property type="protein sequence ID" value="KYN08131.1"/>
    <property type="molecule type" value="Genomic_DNA"/>
</dbReference>
<proteinExistence type="predicted"/>
<protein>
    <submittedName>
        <fullName evidence="1">Uncharacterized protein</fullName>
    </submittedName>
</protein>
<reference evidence="1 2" key="1">
    <citation type="submission" date="2016-03" db="EMBL/GenBank/DDBJ databases">
        <title>Cyphomyrmex costatus WGS genome.</title>
        <authorList>
            <person name="Nygaard S."/>
            <person name="Hu H."/>
            <person name="Boomsma J."/>
            <person name="Zhang G."/>
        </authorList>
    </citation>
    <scope>NUCLEOTIDE SEQUENCE [LARGE SCALE GENOMIC DNA]</scope>
    <source>
        <strain evidence="1">MS0001</strain>
        <tissue evidence="1">Whole body</tissue>
    </source>
</reference>
<organism evidence="1 2">
    <name type="scientific">Cyphomyrmex costatus</name>
    <dbReference type="NCBI Taxonomy" id="456900"/>
    <lineage>
        <taxon>Eukaryota</taxon>
        <taxon>Metazoa</taxon>
        <taxon>Ecdysozoa</taxon>
        <taxon>Arthropoda</taxon>
        <taxon>Hexapoda</taxon>
        <taxon>Insecta</taxon>
        <taxon>Pterygota</taxon>
        <taxon>Neoptera</taxon>
        <taxon>Endopterygota</taxon>
        <taxon>Hymenoptera</taxon>
        <taxon>Apocrita</taxon>
        <taxon>Aculeata</taxon>
        <taxon>Formicoidea</taxon>
        <taxon>Formicidae</taxon>
        <taxon>Myrmicinae</taxon>
        <taxon>Cyphomyrmex</taxon>
    </lineage>
</organism>
<dbReference type="AlphaFoldDB" id="A0A195D5K3"/>
<sequence>MYLVCVVVSSSFFPVRSQSGNELFPIYQALAVTIKEVSNSTHFQTGSLKFYKFKTIRQCLYDSDENNEMAQNEFSQSGHNSIQLGPEFFGDGQSVIQSMTAIGCGFLDIGPISCSLTRCCIFSSSVGTNSMSLTFFSVLSNQIVSGTNLSWNRFATAIACSRASILSAALSVRLSNLPTKSFNCFSMALRSFGSASAATSRPML</sequence>
<name>A0A195D5K3_9HYME</name>